<protein>
    <submittedName>
        <fullName evidence="4">3-hydroxyacyl-CoA dehydrogenase family protein</fullName>
    </submittedName>
</protein>
<sequence length="294" mass="31868">MSRTSDVMKSALTRPAAVIGAGTLGRRIALMLAAKGGEVRLFDTNRTAAEAGLAYARDALPGVVASLEGGKQGHIVIAPSFEAAIDKAWLVVEALPEKCDLKTALFGRLSREAPDDAILATNSSSYPSSTMVSEVEDRSRVLNMHFMMPPEQRAVELMSCGSTRPGLLDDLAAFLKGLGLSPYIARKESIGFIENRIWAAIKREALCVAAEGVATPDVIDRIYCETQKTPMGPFRAMDRVGLDIVLQIEEHYASAYGNLPEEPRQLLKKMIAENRLGLKTGRGFYDYTSGEQTS</sequence>
<organism evidence="4 5">
    <name type="scientific">Asaia lannensis NBRC 102526</name>
    <dbReference type="NCBI Taxonomy" id="1307926"/>
    <lineage>
        <taxon>Bacteria</taxon>
        <taxon>Pseudomonadati</taxon>
        <taxon>Pseudomonadota</taxon>
        <taxon>Alphaproteobacteria</taxon>
        <taxon>Acetobacterales</taxon>
        <taxon>Acetobacteraceae</taxon>
        <taxon>Asaia</taxon>
    </lineage>
</organism>
<accession>A0ABT1CHB4</accession>
<dbReference type="InterPro" id="IPR006108">
    <property type="entry name" value="3HC_DH_C"/>
</dbReference>
<dbReference type="PANTHER" id="PTHR48075:SF3">
    <property type="entry name" value="3-HYDROXYACYL-COA DEHYDROGENASE"/>
    <property type="match status" value="1"/>
</dbReference>
<evidence type="ECO:0000313" key="5">
    <source>
        <dbReference type="Proteomes" id="UP001523401"/>
    </source>
</evidence>
<dbReference type="InterPro" id="IPR006176">
    <property type="entry name" value="3-OHacyl-CoA_DH_NAD-bd"/>
</dbReference>
<dbReference type="Gene3D" id="3.40.50.720">
    <property type="entry name" value="NAD(P)-binding Rossmann-like Domain"/>
    <property type="match status" value="1"/>
</dbReference>
<proteinExistence type="predicted"/>
<dbReference type="InterPro" id="IPR013328">
    <property type="entry name" value="6PGD_dom2"/>
</dbReference>
<feature type="domain" description="3-hydroxyacyl-CoA dehydrogenase C-terminal" evidence="2">
    <location>
        <begin position="191"/>
        <end position="287"/>
    </location>
</feature>
<dbReference type="SUPFAM" id="SSF48179">
    <property type="entry name" value="6-phosphogluconate dehydrogenase C-terminal domain-like"/>
    <property type="match status" value="1"/>
</dbReference>
<dbReference type="PANTHER" id="PTHR48075">
    <property type="entry name" value="3-HYDROXYACYL-COA DEHYDROGENASE FAMILY PROTEIN"/>
    <property type="match status" value="1"/>
</dbReference>
<evidence type="ECO:0000259" key="3">
    <source>
        <dbReference type="Pfam" id="PF02737"/>
    </source>
</evidence>
<evidence type="ECO:0000256" key="1">
    <source>
        <dbReference type="ARBA" id="ARBA00023002"/>
    </source>
</evidence>
<feature type="domain" description="3-hydroxyacyl-CoA dehydrogenase NAD binding" evidence="3">
    <location>
        <begin position="16"/>
        <end position="182"/>
    </location>
</feature>
<dbReference type="Pfam" id="PF00725">
    <property type="entry name" value="3HCDH"/>
    <property type="match status" value="1"/>
</dbReference>
<evidence type="ECO:0000313" key="4">
    <source>
        <dbReference type="EMBL" id="MCO6159961.1"/>
    </source>
</evidence>
<dbReference type="EMBL" id="JAMXQU010000004">
    <property type="protein sequence ID" value="MCO6159961.1"/>
    <property type="molecule type" value="Genomic_DNA"/>
</dbReference>
<dbReference type="PIRSF" id="PIRSF000105">
    <property type="entry name" value="HCDH"/>
    <property type="match status" value="1"/>
</dbReference>
<comment type="caution">
    <text evidence="4">The sequence shown here is derived from an EMBL/GenBank/DDBJ whole genome shotgun (WGS) entry which is preliminary data.</text>
</comment>
<dbReference type="Pfam" id="PF02737">
    <property type="entry name" value="3HCDH_N"/>
    <property type="match status" value="1"/>
</dbReference>
<dbReference type="InterPro" id="IPR036291">
    <property type="entry name" value="NAD(P)-bd_dom_sf"/>
</dbReference>
<dbReference type="InterPro" id="IPR022694">
    <property type="entry name" value="3-OHacyl-CoA_DH"/>
</dbReference>
<reference evidence="4 5" key="1">
    <citation type="submission" date="2022-06" db="EMBL/GenBank/DDBJ databases">
        <title>Whole-genome of Asaia lannensis strain LMG 27011T.</title>
        <authorList>
            <person name="Sombolestani A."/>
        </authorList>
    </citation>
    <scope>NUCLEOTIDE SEQUENCE [LARGE SCALE GENOMIC DNA]</scope>
    <source>
        <strain evidence="4 5">NBRC 102526</strain>
    </source>
</reference>
<keyword evidence="1" id="KW-0560">Oxidoreductase</keyword>
<dbReference type="Proteomes" id="UP001523401">
    <property type="component" value="Unassembled WGS sequence"/>
</dbReference>
<name>A0ABT1CHB4_9PROT</name>
<dbReference type="SUPFAM" id="SSF51735">
    <property type="entry name" value="NAD(P)-binding Rossmann-fold domains"/>
    <property type="match status" value="1"/>
</dbReference>
<dbReference type="InterPro" id="IPR008927">
    <property type="entry name" value="6-PGluconate_DH-like_C_sf"/>
</dbReference>
<dbReference type="RefSeq" id="WP_252849218.1">
    <property type="nucleotide sequence ID" value="NZ_BAPW01000010.1"/>
</dbReference>
<keyword evidence="5" id="KW-1185">Reference proteome</keyword>
<gene>
    <name evidence="4" type="ORF">NF685_07970</name>
</gene>
<dbReference type="Gene3D" id="1.10.1040.10">
    <property type="entry name" value="N-(1-d-carboxylethyl)-l-norvaline Dehydrogenase, domain 2"/>
    <property type="match status" value="1"/>
</dbReference>
<evidence type="ECO:0000259" key="2">
    <source>
        <dbReference type="Pfam" id="PF00725"/>
    </source>
</evidence>